<reference evidence="1 2" key="1">
    <citation type="submission" date="2024-10" db="EMBL/GenBank/DDBJ databases">
        <title>The Natural Products Discovery Center: Release of the First 8490 Sequenced Strains for Exploring Actinobacteria Biosynthetic Diversity.</title>
        <authorList>
            <person name="Kalkreuter E."/>
            <person name="Kautsar S.A."/>
            <person name="Yang D."/>
            <person name="Bader C.D."/>
            <person name="Teijaro C.N."/>
            <person name="Fluegel L."/>
            <person name="Davis C.M."/>
            <person name="Simpson J.R."/>
            <person name="Lauterbach L."/>
            <person name="Steele A.D."/>
            <person name="Gui C."/>
            <person name="Meng S."/>
            <person name="Li G."/>
            <person name="Viehrig K."/>
            <person name="Ye F."/>
            <person name="Su P."/>
            <person name="Kiefer A.F."/>
            <person name="Nichols A."/>
            <person name="Cepeda A.J."/>
            <person name="Yan W."/>
            <person name="Fan B."/>
            <person name="Jiang Y."/>
            <person name="Adhikari A."/>
            <person name="Zheng C.-J."/>
            <person name="Schuster L."/>
            <person name="Cowan T.M."/>
            <person name="Smanski M.J."/>
            <person name="Chevrette M.G."/>
            <person name="De Carvalho L.P.S."/>
            <person name="Shen B."/>
        </authorList>
    </citation>
    <scope>NUCLEOTIDE SEQUENCE [LARGE SCALE GENOMIC DNA]</scope>
    <source>
        <strain evidence="1 2">NPDC002173</strain>
    </source>
</reference>
<proteinExistence type="predicted"/>
<gene>
    <name evidence="1" type="ORF">ACFYXI_07375</name>
</gene>
<name>A0ABW6SN22_9ACTN</name>
<evidence type="ECO:0000313" key="2">
    <source>
        <dbReference type="Proteomes" id="UP001602013"/>
    </source>
</evidence>
<evidence type="ECO:0000313" key="1">
    <source>
        <dbReference type="EMBL" id="MFF3665399.1"/>
    </source>
</evidence>
<keyword evidence="2" id="KW-1185">Reference proteome</keyword>
<accession>A0ABW6SN22</accession>
<comment type="caution">
    <text evidence="1">The sequence shown here is derived from an EMBL/GenBank/DDBJ whole genome shotgun (WGS) entry which is preliminary data.</text>
</comment>
<organism evidence="1 2">
    <name type="scientific">Microtetraspora malaysiensis</name>
    <dbReference type="NCBI Taxonomy" id="161358"/>
    <lineage>
        <taxon>Bacteria</taxon>
        <taxon>Bacillati</taxon>
        <taxon>Actinomycetota</taxon>
        <taxon>Actinomycetes</taxon>
        <taxon>Streptosporangiales</taxon>
        <taxon>Streptosporangiaceae</taxon>
        <taxon>Microtetraspora</taxon>
    </lineage>
</organism>
<dbReference type="EMBL" id="JBIASD010000004">
    <property type="protein sequence ID" value="MFF3665399.1"/>
    <property type="molecule type" value="Genomic_DNA"/>
</dbReference>
<protein>
    <submittedName>
        <fullName evidence="1">Uncharacterized protein</fullName>
    </submittedName>
</protein>
<dbReference type="RefSeq" id="WP_387409395.1">
    <property type="nucleotide sequence ID" value="NZ_JBIASD010000004.1"/>
</dbReference>
<sequence>MAKIEIEIKLPLADWTTPKYRILVERYADHVAIKQRGTWAGFADAIDDEIPERATTVSFSGGYFLVPREHLRGNVARLGENAHRVIIREVRAEEGQ</sequence>
<dbReference type="Proteomes" id="UP001602013">
    <property type="component" value="Unassembled WGS sequence"/>
</dbReference>